<proteinExistence type="predicted"/>
<dbReference type="Proteomes" id="UP001142489">
    <property type="component" value="Unassembled WGS sequence"/>
</dbReference>
<organism evidence="2 3">
    <name type="scientific">Phrynocephalus forsythii</name>
    <dbReference type="NCBI Taxonomy" id="171643"/>
    <lineage>
        <taxon>Eukaryota</taxon>
        <taxon>Metazoa</taxon>
        <taxon>Chordata</taxon>
        <taxon>Craniata</taxon>
        <taxon>Vertebrata</taxon>
        <taxon>Euteleostomi</taxon>
        <taxon>Lepidosauria</taxon>
        <taxon>Squamata</taxon>
        <taxon>Bifurcata</taxon>
        <taxon>Unidentata</taxon>
        <taxon>Episquamata</taxon>
        <taxon>Toxicofera</taxon>
        <taxon>Iguania</taxon>
        <taxon>Acrodonta</taxon>
        <taxon>Agamidae</taxon>
        <taxon>Agaminae</taxon>
        <taxon>Phrynocephalus</taxon>
    </lineage>
</organism>
<feature type="region of interest" description="Disordered" evidence="1">
    <location>
        <begin position="1"/>
        <end position="37"/>
    </location>
</feature>
<dbReference type="OrthoDB" id="1720422at2759"/>
<sequence>MLAARTGGTVRNKTPELKKQPILPKVSPEKENRCSTSKQIQQKAQKLALLRELETNWYLQTCELSYEYTVAYASGMPHRPKNYGYQERKGD</sequence>
<protein>
    <submittedName>
        <fullName evidence="2">Uncharacterized protein</fullName>
    </submittedName>
</protein>
<gene>
    <name evidence="2" type="ORF">JRQ81_017706</name>
</gene>
<dbReference type="EMBL" id="JAPFRF010000008">
    <property type="protein sequence ID" value="KAJ7324686.1"/>
    <property type="molecule type" value="Genomic_DNA"/>
</dbReference>
<evidence type="ECO:0000256" key="1">
    <source>
        <dbReference type="SAM" id="MobiDB-lite"/>
    </source>
</evidence>
<comment type="caution">
    <text evidence="2">The sequence shown here is derived from an EMBL/GenBank/DDBJ whole genome shotgun (WGS) entry which is preliminary data.</text>
</comment>
<name>A0A9Q1B0F6_9SAUR</name>
<evidence type="ECO:0000313" key="3">
    <source>
        <dbReference type="Proteomes" id="UP001142489"/>
    </source>
</evidence>
<evidence type="ECO:0000313" key="2">
    <source>
        <dbReference type="EMBL" id="KAJ7324686.1"/>
    </source>
</evidence>
<dbReference type="AlphaFoldDB" id="A0A9Q1B0F6"/>
<reference evidence="2" key="1">
    <citation type="journal article" date="2023" name="DNA Res.">
        <title>Chromosome-level genome assembly of Phrynocephalus forsythii using third-generation DNA sequencing and Hi-C analysis.</title>
        <authorList>
            <person name="Qi Y."/>
            <person name="Zhao W."/>
            <person name="Zhao Y."/>
            <person name="Niu C."/>
            <person name="Cao S."/>
            <person name="Zhang Y."/>
        </authorList>
    </citation>
    <scope>NUCLEOTIDE SEQUENCE</scope>
    <source>
        <tissue evidence="2">Muscle</tissue>
    </source>
</reference>
<keyword evidence="3" id="KW-1185">Reference proteome</keyword>
<accession>A0A9Q1B0F6</accession>